<dbReference type="HOGENOM" id="CLU_059557_0_0_2"/>
<sequence>MTSHLNSNSNSNTNPNSYTLPKTTSLGRIALQGSDLPELASFYQAVVGLTVLDQTADSAVLGVEETPLLVLEQDESASERGRANAGLFHTAFRVPSRAALGDAVERIRTNWQLTGASDHGVSEALYLTDPEGNGIEIYRDFPREEWPRAADGVVQMTTRPLDLGPLEAAAPGADSVPKGTDLGHVHLEVTSLETFADSYVDTLGFTRQTTVPDATFVSAGGYHHHLGANTWNNRTEPHSRSERGLRWFEVLVPDERTLETVSDRVSQRQGTSTSTPTATATLTELDDGIAVTDPDGIEIRFRVAS</sequence>
<dbReference type="PANTHER" id="PTHR43279">
    <property type="entry name" value="CATECHOL-2,3-DIOXYGENASE"/>
    <property type="match status" value="1"/>
</dbReference>
<evidence type="ECO:0000313" key="5">
    <source>
        <dbReference type="Proteomes" id="UP000001879"/>
    </source>
</evidence>
<dbReference type="EMBL" id="AOHS01000007">
    <property type="protein sequence ID" value="ELY34351.1"/>
    <property type="molecule type" value="Genomic_DNA"/>
</dbReference>
<dbReference type="RefSeq" id="WP_004266975.1">
    <property type="nucleotide sequence ID" value="NC_013923.1"/>
</dbReference>
<organism evidence="3 5">
    <name type="scientific">Natrialba magadii (strain ATCC 43099 / DSM 3394 / CCM 3739 / CIP 104546 / IAM 13178 / JCM 8861 / NBRC 102185 / NCIMB 2190 / MS3)</name>
    <name type="common">Natronobacterium magadii</name>
    <dbReference type="NCBI Taxonomy" id="547559"/>
    <lineage>
        <taxon>Archaea</taxon>
        <taxon>Methanobacteriati</taxon>
        <taxon>Methanobacteriota</taxon>
        <taxon>Stenosarchaea group</taxon>
        <taxon>Halobacteria</taxon>
        <taxon>Halobacteriales</taxon>
        <taxon>Natrialbaceae</taxon>
        <taxon>Natrialba</taxon>
    </lineage>
</organism>
<keyword evidence="4" id="KW-0223">Dioxygenase</keyword>
<name>D3T0Y1_NATMM</name>
<dbReference type="EMBL" id="CP001933">
    <property type="protein sequence ID" value="ADD07240.1"/>
    <property type="molecule type" value="Genomic_DNA"/>
</dbReference>
<dbReference type="GO" id="GO:0051213">
    <property type="term" value="F:dioxygenase activity"/>
    <property type="evidence" value="ECO:0007669"/>
    <property type="project" value="UniProtKB-KW"/>
</dbReference>
<dbReference type="GeneID" id="8826566"/>
<evidence type="ECO:0000256" key="1">
    <source>
        <dbReference type="SAM" id="MobiDB-lite"/>
    </source>
</evidence>
<dbReference type="AlphaFoldDB" id="D3T0Y1"/>
<dbReference type="InterPro" id="IPR029068">
    <property type="entry name" value="Glyas_Bleomycin-R_OHBP_Dase"/>
</dbReference>
<accession>D3T0Y1</accession>
<reference evidence="3" key="4">
    <citation type="submission" date="2016-09" db="EMBL/GenBank/DDBJ databases">
        <authorList>
            <person name="Pfeiffer F."/>
        </authorList>
    </citation>
    <scope>NUCLEOTIDE SEQUENCE</scope>
    <source>
        <strain evidence="3">ATCC 43099</strain>
        <plasmid evidence="3">pNMAG01</plasmid>
    </source>
</reference>
<dbReference type="SUPFAM" id="SSF54593">
    <property type="entry name" value="Glyoxalase/Bleomycin resistance protein/Dihydroxybiphenyl dioxygenase"/>
    <property type="match status" value="2"/>
</dbReference>
<dbReference type="Gene3D" id="3.10.180.10">
    <property type="entry name" value="2,3-Dihydroxybiphenyl 1,2-Dioxygenase, domain 1"/>
    <property type="match status" value="2"/>
</dbReference>
<feature type="region of interest" description="Disordered" evidence="1">
    <location>
        <begin position="1"/>
        <end position="20"/>
    </location>
</feature>
<protein>
    <submittedName>
        <fullName evidence="3">Glyoxalase domain protein (Homolog to catechol-2,3-dioxygenase)</fullName>
    </submittedName>
    <submittedName>
        <fullName evidence="4">Glyoxalase/bleomycin resistance protein/dioxygenase</fullName>
    </submittedName>
</protein>
<dbReference type="PANTHER" id="PTHR43279:SF1">
    <property type="entry name" value="CATECHOL-2,3-DIOXYGENASE"/>
    <property type="match status" value="1"/>
</dbReference>
<feature type="domain" description="VOC" evidence="2">
    <location>
        <begin position="25"/>
        <end position="140"/>
    </location>
</feature>
<feature type="domain" description="VOC" evidence="2">
    <location>
        <begin position="181"/>
        <end position="304"/>
    </location>
</feature>
<geneLocation type="plasmid" evidence="3 5">
    <name>pNMAG01</name>
</geneLocation>
<proteinExistence type="predicted"/>
<evidence type="ECO:0000259" key="2">
    <source>
        <dbReference type="PROSITE" id="PS51819"/>
    </source>
</evidence>
<reference evidence="4 6" key="3">
    <citation type="journal article" date="2014" name="PLoS Genet.">
        <title>Phylogenetically driven sequencing of extremely halophilic archaea reveals strategies for static and dynamic osmo-response.</title>
        <authorList>
            <person name="Becker E.A."/>
            <person name="Seitzer P.M."/>
            <person name="Tritt A."/>
            <person name="Larsen D."/>
            <person name="Krusor M."/>
            <person name="Yao A.I."/>
            <person name="Wu D."/>
            <person name="Madern D."/>
            <person name="Eisen J.A."/>
            <person name="Darling A.E."/>
            <person name="Facciotti M.T."/>
        </authorList>
    </citation>
    <scope>NUCLEOTIDE SEQUENCE [LARGE SCALE GENOMIC DNA]</scope>
    <source>
        <strain evidence="6">ATCC 43099 / DSM 3394 / CCM 3739 / CIP 104546 / IAM 13178 / JCM 8861 / NBRC 102185 / NCIMB 2190 / MS3</strain>
        <strain evidence="4">MS-3</strain>
    </source>
</reference>
<keyword evidence="4" id="KW-0560">Oxidoreductase</keyword>
<evidence type="ECO:0000313" key="6">
    <source>
        <dbReference type="Proteomes" id="UP000011543"/>
    </source>
</evidence>
<evidence type="ECO:0000313" key="3">
    <source>
        <dbReference type="EMBL" id="ADD07240.1"/>
    </source>
</evidence>
<dbReference type="InterPro" id="IPR004360">
    <property type="entry name" value="Glyas_Fos-R_dOase_dom"/>
</dbReference>
<reference evidence="3 5" key="2">
    <citation type="journal article" date="2012" name="BMC Genomics">
        <title>A comparative genomics perspective on the genetic content of the alkaliphilic haloarchaeon Natrialba magadii ATCC 43099T.</title>
        <authorList>
            <person name="Siddaramappa S."/>
            <person name="Challacombe J.F."/>
            <person name="Decastro R.E."/>
            <person name="Pfeiffer F."/>
            <person name="Sastre D.E."/>
            <person name="Gimenez M.I."/>
            <person name="Paggi R.A."/>
            <person name="Detter J.C."/>
            <person name="Davenport K.W."/>
            <person name="Goodwin L.A."/>
            <person name="Kyrpides N."/>
            <person name="Tapia R."/>
            <person name="Pitluck S."/>
            <person name="Lucas S."/>
            <person name="Woyke T."/>
            <person name="Maupin-Furlow J.A."/>
        </authorList>
    </citation>
    <scope>NUCLEOTIDE SEQUENCE [LARGE SCALE GENOMIC DNA]</scope>
    <source>
        <strain evidence="3">ATCC 43099</strain>
        <strain evidence="5">ATCC 43099 / DSM 3394 / CCM 3739 / CIP 104546 / IAM 13178 / JCM 8861 / NBRC 102185 / NCIMB 2190 / MS3</strain>
    </source>
</reference>
<reference evidence="5" key="1">
    <citation type="submission" date="2010-02" db="EMBL/GenBank/DDBJ databases">
        <title>Complete sequence of plasmid 1 of Natrialba magadii ATCC 43099.</title>
        <authorList>
            <consortium name="US DOE Joint Genome Institute"/>
            <person name="Lucas S."/>
            <person name="Copeland A."/>
            <person name="Lapidus A."/>
            <person name="Cheng J.-F."/>
            <person name="Bruce D."/>
            <person name="Goodwin L."/>
            <person name="Pitluck S."/>
            <person name="Davenport K."/>
            <person name="Saunders E."/>
            <person name="Detter J.C."/>
            <person name="Han C."/>
            <person name="Tapia R."/>
            <person name="Land M."/>
            <person name="Hauser L."/>
            <person name="Kyrpides N."/>
            <person name="Mikhailova N."/>
            <person name="De Castro R.E."/>
            <person name="Maupin-Furlow J.A."/>
            <person name="Woyke T."/>
        </authorList>
    </citation>
    <scope>NUCLEOTIDE SEQUENCE [LARGE SCALE GENOMIC DNA]</scope>
    <source>
        <strain evidence="5">ATCC 43099 / DSM 3394 / CCM 3739 / CIP 104546 / IAM 13178 / JCM 8861 / NBRC 102185 / NCIMB 2190 / MS3</strain>
        <plasmid evidence="5">pNMAG01</plasmid>
    </source>
</reference>
<dbReference type="PATRIC" id="fig|547559.17.peg.72"/>
<gene>
    <name evidence="3" type="ordered locus">Nmag_3698</name>
    <name evidence="4" type="ORF">C500_00412</name>
</gene>
<keyword evidence="5" id="KW-1185">Reference proteome</keyword>
<feature type="compositionally biased region" description="Low complexity" evidence="1">
    <location>
        <begin position="1"/>
        <end position="17"/>
    </location>
</feature>
<dbReference type="KEGG" id="nmg:Nmag_3698"/>
<dbReference type="Pfam" id="PF00903">
    <property type="entry name" value="Glyoxalase"/>
    <property type="match status" value="2"/>
</dbReference>
<dbReference type="Proteomes" id="UP000011543">
    <property type="component" value="Unassembled WGS sequence"/>
</dbReference>
<evidence type="ECO:0000313" key="4">
    <source>
        <dbReference type="EMBL" id="ELY34351.1"/>
    </source>
</evidence>
<keyword evidence="3" id="KW-0614">Plasmid</keyword>
<dbReference type="Proteomes" id="UP000001879">
    <property type="component" value="Plasmid pNMAG01"/>
</dbReference>
<dbReference type="InterPro" id="IPR037523">
    <property type="entry name" value="VOC_core"/>
</dbReference>
<dbReference type="OrthoDB" id="37941at2157"/>
<dbReference type="PROSITE" id="PS51819">
    <property type="entry name" value="VOC"/>
    <property type="match status" value="2"/>
</dbReference>